<gene>
    <name evidence="1" type="ORF">BCV71DRAFT_293763</name>
</gene>
<accession>A0A1X0RQ35</accession>
<sequence length="376" mass="43293">MSNGLSQEQKPLYEWTLPRRFFKCFNRDGKWTWMPLRQWKTPPITLLEQNARSICPGYRRFQTEVASEGPALISFMEADSTGIEETIRQGEDGGDSDFSLTDTVLVAHDASPMLRRPDHDANQQDLVFNRLEIIRAHQQKRAKMTSSVNEFLSHSNKISTHNNYDIQWRKWAECSRIPVQNKQFSHQYLDGIKSAIVSVFRVLHSDKSPLAPHERVQQFFQAKKRIDPKLPNYIKEMYSLIPIIDMIRSWRPTKGLRLKKLQEKTVLLLAMLQYKDVQFEMDNEQKIVGVTPLARNPKEITPKQSKFGVIDEKIVCPIANSLTAAGIDLDKLIAHSIRAAASTYAVQQGASIQEVKIHANGKTARTNDKQENFRRY</sequence>
<reference evidence="1 2" key="1">
    <citation type="journal article" date="2016" name="Proc. Natl. Acad. Sci. U.S.A.">
        <title>Lipid metabolic changes in an early divergent fungus govern the establishment of a mutualistic symbiosis with endobacteria.</title>
        <authorList>
            <person name="Lastovetsky O.A."/>
            <person name="Gaspar M.L."/>
            <person name="Mondo S.J."/>
            <person name="LaButti K.M."/>
            <person name="Sandor L."/>
            <person name="Grigoriev I.V."/>
            <person name="Henry S.A."/>
            <person name="Pawlowska T.E."/>
        </authorList>
    </citation>
    <scope>NUCLEOTIDE SEQUENCE [LARGE SCALE GENOMIC DNA]</scope>
    <source>
        <strain evidence="1 2">ATCC 11559</strain>
    </source>
</reference>
<name>A0A1X0RQ35_RHIZD</name>
<dbReference type="EMBL" id="KV921486">
    <property type="protein sequence ID" value="ORE14173.1"/>
    <property type="molecule type" value="Genomic_DNA"/>
</dbReference>
<evidence type="ECO:0000313" key="1">
    <source>
        <dbReference type="EMBL" id="ORE14173.1"/>
    </source>
</evidence>
<protein>
    <submittedName>
        <fullName evidence="1">Uncharacterized protein</fullName>
    </submittedName>
</protein>
<dbReference type="VEuPathDB" id="FungiDB:BCV72DRAFT_201768"/>
<dbReference type="Proteomes" id="UP000242381">
    <property type="component" value="Unassembled WGS sequence"/>
</dbReference>
<proteinExistence type="predicted"/>
<organism evidence="1 2">
    <name type="scientific">Rhizopus microsporus</name>
    <dbReference type="NCBI Taxonomy" id="58291"/>
    <lineage>
        <taxon>Eukaryota</taxon>
        <taxon>Fungi</taxon>
        <taxon>Fungi incertae sedis</taxon>
        <taxon>Mucoromycota</taxon>
        <taxon>Mucoromycotina</taxon>
        <taxon>Mucoromycetes</taxon>
        <taxon>Mucorales</taxon>
        <taxon>Mucorineae</taxon>
        <taxon>Rhizopodaceae</taxon>
        <taxon>Rhizopus</taxon>
    </lineage>
</organism>
<dbReference type="AlphaFoldDB" id="A0A1X0RQ35"/>
<evidence type="ECO:0000313" key="2">
    <source>
        <dbReference type="Proteomes" id="UP000242381"/>
    </source>
</evidence>